<evidence type="ECO:0000256" key="1">
    <source>
        <dbReference type="SAM" id="Phobius"/>
    </source>
</evidence>
<feature type="transmembrane region" description="Helical" evidence="1">
    <location>
        <begin position="53"/>
        <end position="71"/>
    </location>
</feature>
<keyword evidence="1" id="KW-0812">Transmembrane</keyword>
<name>A0A919JKV1_9ACTN</name>
<keyword evidence="3" id="KW-1185">Reference proteome</keyword>
<dbReference type="AlphaFoldDB" id="A0A919JKV1"/>
<feature type="transmembrane region" description="Helical" evidence="1">
    <location>
        <begin position="6"/>
        <end position="32"/>
    </location>
</feature>
<gene>
    <name evidence="2" type="ORF">Ani05nite_45500</name>
</gene>
<comment type="caution">
    <text evidence="2">The sequence shown here is derived from an EMBL/GenBank/DDBJ whole genome shotgun (WGS) entry which is preliminary data.</text>
</comment>
<evidence type="ECO:0008006" key="4">
    <source>
        <dbReference type="Google" id="ProtNLM"/>
    </source>
</evidence>
<organism evidence="2 3">
    <name type="scientific">Actinoplanes nipponensis</name>
    <dbReference type="NCBI Taxonomy" id="135950"/>
    <lineage>
        <taxon>Bacteria</taxon>
        <taxon>Bacillati</taxon>
        <taxon>Actinomycetota</taxon>
        <taxon>Actinomycetes</taxon>
        <taxon>Micromonosporales</taxon>
        <taxon>Micromonosporaceae</taxon>
        <taxon>Actinoplanes</taxon>
    </lineage>
</organism>
<dbReference type="EMBL" id="BOMQ01000053">
    <property type="protein sequence ID" value="GIE51016.1"/>
    <property type="molecule type" value="Genomic_DNA"/>
</dbReference>
<feature type="transmembrane region" description="Helical" evidence="1">
    <location>
        <begin position="77"/>
        <end position="99"/>
    </location>
</feature>
<evidence type="ECO:0000313" key="3">
    <source>
        <dbReference type="Proteomes" id="UP000647172"/>
    </source>
</evidence>
<proteinExistence type="predicted"/>
<accession>A0A919JKV1</accession>
<reference evidence="2" key="1">
    <citation type="submission" date="2021-01" db="EMBL/GenBank/DDBJ databases">
        <title>Whole genome shotgun sequence of Actinoplanes nipponensis NBRC 14063.</title>
        <authorList>
            <person name="Komaki H."/>
            <person name="Tamura T."/>
        </authorList>
    </citation>
    <scope>NUCLEOTIDE SEQUENCE</scope>
    <source>
        <strain evidence="2">NBRC 14063</strain>
    </source>
</reference>
<evidence type="ECO:0000313" key="2">
    <source>
        <dbReference type="EMBL" id="GIE51016.1"/>
    </source>
</evidence>
<keyword evidence="1" id="KW-0472">Membrane</keyword>
<dbReference type="Proteomes" id="UP000647172">
    <property type="component" value="Unassembled WGS sequence"/>
</dbReference>
<keyword evidence="1" id="KW-1133">Transmembrane helix</keyword>
<sequence length="137" mass="14180">MHPSVSALLLLAASALHLGFQLTVSLVVYPALADLDEGRWAAAHDAHSRRITPVVVLVYALLVVACGWAVLAGPDGWTIVALVAAATAGLLTAFGAAPAHGRLGRSWSRPLLHRLLHIDRARAVAAAVCAVAAFLAV</sequence>
<protein>
    <recommendedName>
        <fullName evidence="4">DUF1772 domain-containing protein</fullName>
    </recommendedName>
</protein>
<dbReference type="RefSeq" id="WP_203771162.1">
    <property type="nucleotide sequence ID" value="NZ_BAAAYJ010000062.1"/>
</dbReference>